<dbReference type="Pfam" id="PF00646">
    <property type="entry name" value="F-box"/>
    <property type="match status" value="1"/>
</dbReference>
<dbReference type="SUPFAM" id="SSF81383">
    <property type="entry name" value="F-box domain"/>
    <property type="match status" value="1"/>
</dbReference>
<dbReference type="AlphaFoldDB" id="A0ABD2Z8Y4"/>
<evidence type="ECO:0000313" key="3">
    <source>
        <dbReference type="Proteomes" id="UP001630127"/>
    </source>
</evidence>
<dbReference type="InterPro" id="IPR050796">
    <property type="entry name" value="SCF_F-box_component"/>
</dbReference>
<keyword evidence="3" id="KW-1185">Reference proteome</keyword>
<dbReference type="InterPro" id="IPR001810">
    <property type="entry name" value="F-box_dom"/>
</dbReference>
<comment type="caution">
    <text evidence="2">The sequence shown here is derived from an EMBL/GenBank/DDBJ whole genome shotgun (WGS) entry which is preliminary data.</text>
</comment>
<protein>
    <recommendedName>
        <fullName evidence="1">F-box domain-containing protein</fullName>
    </recommendedName>
</protein>
<dbReference type="Proteomes" id="UP001630127">
    <property type="component" value="Unassembled WGS sequence"/>
</dbReference>
<dbReference type="PANTHER" id="PTHR31672">
    <property type="entry name" value="BNACNNG10540D PROTEIN"/>
    <property type="match status" value="1"/>
</dbReference>
<dbReference type="PANTHER" id="PTHR31672:SF13">
    <property type="entry name" value="F-BOX PROTEIN CPR30-LIKE"/>
    <property type="match status" value="1"/>
</dbReference>
<organism evidence="2 3">
    <name type="scientific">Cinchona calisaya</name>
    <dbReference type="NCBI Taxonomy" id="153742"/>
    <lineage>
        <taxon>Eukaryota</taxon>
        <taxon>Viridiplantae</taxon>
        <taxon>Streptophyta</taxon>
        <taxon>Embryophyta</taxon>
        <taxon>Tracheophyta</taxon>
        <taxon>Spermatophyta</taxon>
        <taxon>Magnoliopsida</taxon>
        <taxon>eudicotyledons</taxon>
        <taxon>Gunneridae</taxon>
        <taxon>Pentapetalae</taxon>
        <taxon>asterids</taxon>
        <taxon>lamiids</taxon>
        <taxon>Gentianales</taxon>
        <taxon>Rubiaceae</taxon>
        <taxon>Cinchonoideae</taxon>
        <taxon>Cinchoneae</taxon>
        <taxon>Cinchona</taxon>
    </lineage>
</organism>
<accession>A0ABD2Z8Y4</accession>
<dbReference type="InterPro" id="IPR036047">
    <property type="entry name" value="F-box-like_dom_sf"/>
</dbReference>
<gene>
    <name evidence="2" type="ORF">ACH5RR_022843</name>
</gene>
<proteinExistence type="predicted"/>
<feature type="domain" description="F-box" evidence="1">
    <location>
        <begin position="9"/>
        <end position="49"/>
    </location>
</feature>
<evidence type="ECO:0000313" key="2">
    <source>
        <dbReference type="EMBL" id="KAL3515941.1"/>
    </source>
</evidence>
<sequence length="321" mass="36638">MTQGTFPDLPSEEIVIILLSLPAESLIRFMCLSKAWYALISSGKFIQKHLQVMASRDNQYISCGPPKDQYYGYGENDNEIIEIESDEDNNGVIKIESDNDNNVVIEIEVDDITDNNNEVNEIEVDDVTEDNTGAIEADDDISDAEVKMIFCRQINKDESMILSFDLEKEILQQIKLPNYDHASIEHVENVVYKDTLGFVVIHPIERTEFYSLWVMKEYDVADSWSKLFNVEIVDSLILVEAKENFLEQGRSSIRFYEEDDEALPAKQMSIVLPETEDASMGNELTVKGNYGENEFFDYVSNELIVYEVDVDDIGGDKNGRK</sequence>
<evidence type="ECO:0000259" key="1">
    <source>
        <dbReference type="SMART" id="SM00256"/>
    </source>
</evidence>
<dbReference type="SMART" id="SM00256">
    <property type="entry name" value="FBOX"/>
    <property type="match status" value="1"/>
</dbReference>
<dbReference type="EMBL" id="JBJUIK010000010">
    <property type="protein sequence ID" value="KAL3515941.1"/>
    <property type="molecule type" value="Genomic_DNA"/>
</dbReference>
<name>A0ABD2Z8Y4_9GENT</name>
<reference evidence="2 3" key="1">
    <citation type="submission" date="2024-11" db="EMBL/GenBank/DDBJ databases">
        <title>A near-complete genome assembly of Cinchona calisaya.</title>
        <authorList>
            <person name="Lian D.C."/>
            <person name="Zhao X.W."/>
            <person name="Wei L."/>
        </authorList>
    </citation>
    <scope>NUCLEOTIDE SEQUENCE [LARGE SCALE GENOMIC DNA]</scope>
    <source>
        <tissue evidence="2">Nenye</tissue>
    </source>
</reference>